<name>A0A6G5AG58_RHIMP</name>
<dbReference type="EMBL" id="GIKN01007526">
    <property type="protein sequence ID" value="NIE49799.1"/>
    <property type="molecule type" value="Transcribed_RNA"/>
</dbReference>
<keyword evidence="1" id="KW-0472">Membrane</keyword>
<keyword evidence="1" id="KW-1133">Transmembrane helix</keyword>
<keyword evidence="1" id="KW-0812">Transmembrane</keyword>
<feature type="transmembrane region" description="Helical" evidence="1">
    <location>
        <begin position="37"/>
        <end position="56"/>
    </location>
</feature>
<accession>A0A6G5AG58</accession>
<reference evidence="2" key="1">
    <citation type="submission" date="2020-03" db="EMBL/GenBank/DDBJ databases">
        <title>A transcriptome and proteome of the tick Rhipicephalus microplus shaped by the genetic composition of its hosts and developmental stage.</title>
        <authorList>
            <person name="Garcia G.R."/>
            <person name="Ribeiro J.M.C."/>
            <person name="Maruyama S.R."/>
            <person name="Gardinasse L.G."/>
            <person name="Nelson K."/>
            <person name="Ferreira B.R."/>
            <person name="Andrade T.G."/>
            <person name="Santos I.K.F.M."/>
        </authorList>
    </citation>
    <scope>NUCLEOTIDE SEQUENCE</scope>
    <source>
        <strain evidence="2">NSGR</strain>
        <tissue evidence="2">Salivary glands</tissue>
    </source>
</reference>
<sequence length="130" mass="14308">MQKISVGVPAGIEPHHSAWQSSILPQSHTSLGTTFKIGPSILKTSIAVLVLAIYFCKHYTYTPMIQPSHRVNVNCSKLPCAEVDLRSSVQGYHPLEHQRFISAYMASGVANTHVLVGIFAQVRTTCYINI</sequence>
<evidence type="ECO:0000256" key="1">
    <source>
        <dbReference type="SAM" id="Phobius"/>
    </source>
</evidence>
<protein>
    <submittedName>
        <fullName evidence="2">Uncharacterized protein</fullName>
    </submittedName>
</protein>
<evidence type="ECO:0000313" key="2">
    <source>
        <dbReference type="EMBL" id="NIE49799.1"/>
    </source>
</evidence>
<organism evidence="2">
    <name type="scientific">Rhipicephalus microplus</name>
    <name type="common">Cattle tick</name>
    <name type="synonym">Boophilus microplus</name>
    <dbReference type="NCBI Taxonomy" id="6941"/>
    <lineage>
        <taxon>Eukaryota</taxon>
        <taxon>Metazoa</taxon>
        <taxon>Ecdysozoa</taxon>
        <taxon>Arthropoda</taxon>
        <taxon>Chelicerata</taxon>
        <taxon>Arachnida</taxon>
        <taxon>Acari</taxon>
        <taxon>Parasitiformes</taxon>
        <taxon>Ixodida</taxon>
        <taxon>Ixodoidea</taxon>
        <taxon>Ixodidae</taxon>
        <taxon>Rhipicephalinae</taxon>
        <taxon>Rhipicephalus</taxon>
        <taxon>Boophilus</taxon>
    </lineage>
</organism>
<dbReference type="AlphaFoldDB" id="A0A6G5AG58"/>
<proteinExistence type="predicted"/>